<organism evidence="2 3">
    <name type="scientific">Catenisphaera adipataccumulans</name>
    <dbReference type="NCBI Taxonomy" id="700500"/>
    <lineage>
        <taxon>Bacteria</taxon>
        <taxon>Bacillati</taxon>
        <taxon>Bacillota</taxon>
        <taxon>Erysipelotrichia</taxon>
        <taxon>Erysipelotrichales</taxon>
        <taxon>Erysipelotrichaceae</taxon>
        <taxon>Catenisphaera</taxon>
    </lineage>
</organism>
<proteinExistence type="predicted"/>
<dbReference type="SUPFAM" id="SSF51182">
    <property type="entry name" value="RmlC-like cupins"/>
    <property type="match status" value="1"/>
</dbReference>
<dbReference type="AlphaFoldDB" id="A0A7W8CWW4"/>
<dbReference type="InterPro" id="IPR014710">
    <property type="entry name" value="RmlC-like_jellyroll"/>
</dbReference>
<evidence type="ECO:0000313" key="2">
    <source>
        <dbReference type="EMBL" id="MBB5182821.1"/>
    </source>
</evidence>
<sequence>MTVLKLKPACKDDLWGGERLWTEYGIDYDRTPFAEAWMLSCHPDGPSTIVNGPYAGKTLQQYIDEEGQEVLGTHCRRFRDFPIHLSSSA</sequence>
<dbReference type="RefSeq" id="WP_183327853.1">
    <property type="nucleotide sequence ID" value="NZ_JACHHK010000003.1"/>
</dbReference>
<evidence type="ECO:0000313" key="3">
    <source>
        <dbReference type="Proteomes" id="UP000539953"/>
    </source>
</evidence>
<accession>A0A7W8CWW4</accession>
<dbReference type="EMBL" id="JACHHK010000003">
    <property type="protein sequence ID" value="MBB5182821.1"/>
    <property type="molecule type" value="Genomic_DNA"/>
</dbReference>
<dbReference type="InterPro" id="IPR046457">
    <property type="entry name" value="PMI_typeI_cat"/>
</dbReference>
<keyword evidence="2" id="KW-0413">Isomerase</keyword>
<keyword evidence="3" id="KW-1185">Reference proteome</keyword>
<reference evidence="2 3" key="1">
    <citation type="submission" date="2020-08" db="EMBL/GenBank/DDBJ databases">
        <title>Genomic Encyclopedia of Type Strains, Phase IV (KMG-IV): sequencing the most valuable type-strain genomes for metagenomic binning, comparative biology and taxonomic classification.</title>
        <authorList>
            <person name="Goeker M."/>
        </authorList>
    </citation>
    <scope>NUCLEOTIDE SEQUENCE [LARGE SCALE GENOMIC DNA]</scope>
    <source>
        <strain evidence="2 3">DSM 25799</strain>
    </source>
</reference>
<comment type="caution">
    <text evidence="2">The sequence shown here is derived from an EMBL/GenBank/DDBJ whole genome shotgun (WGS) entry which is preliminary data.</text>
</comment>
<dbReference type="Pfam" id="PF20511">
    <property type="entry name" value="PMI_typeI_cat"/>
    <property type="match status" value="1"/>
</dbReference>
<evidence type="ECO:0000259" key="1">
    <source>
        <dbReference type="Pfam" id="PF20511"/>
    </source>
</evidence>
<dbReference type="Gene3D" id="2.60.120.10">
    <property type="entry name" value="Jelly Rolls"/>
    <property type="match status" value="1"/>
</dbReference>
<dbReference type="GO" id="GO:0004476">
    <property type="term" value="F:mannose-6-phosphate isomerase activity"/>
    <property type="evidence" value="ECO:0007669"/>
    <property type="project" value="InterPro"/>
</dbReference>
<dbReference type="InterPro" id="IPR011051">
    <property type="entry name" value="RmlC_Cupin_sf"/>
</dbReference>
<dbReference type="Proteomes" id="UP000539953">
    <property type="component" value="Unassembled WGS sequence"/>
</dbReference>
<name>A0A7W8CWW4_9FIRM</name>
<gene>
    <name evidence="2" type="ORF">HNQ47_000841</name>
</gene>
<dbReference type="GO" id="GO:0008270">
    <property type="term" value="F:zinc ion binding"/>
    <property type="evidence" value="ECO:0007669"/>
    <property type="project" value="InterPro"/>
</dbReference>
<feature type="domain" description="Phosphomannose isomerase type I catalytic" evidence="1">
    <location>
        <begin position="3"/>
        <end position="73"/>
    </location>
</feature>
<protein>
    <submittedName>
        <fullName evidence="2">Mannose-6-phosphate isomerase class I</fullName>
    </submittedName>
</protein>